<evidence type="ECO:0000313" key="4">
    <source>
        <dbReference type="Proteomes" id="UP000663832"/>
    </source>
</evidence>
<feature type="coiled-coil region" evidence="1">
    <location>
        <begin position="19"/>
        <end position="46"/>
    </location>
</feature>
<dbReference type="OrthoDB" id="10351406at2759"/>
<dbReference type="AlphaFoldDB" id="A0A815MCV1"/>
<evidence type="ECO:0000313" key="2">
    <source>
        <dbReference type="EMBL" id="CAF1417696.1"/>
    </source>
</evidence>
<accession>A0A815MCV1</accession>
<evidence type="ECO:0000313" key="3">
    <source>
        <dbReference type="EMBL" id="CAF1619779.1"/>
    </source>
</evidence>
<keyword evidence="1" id="KW-0175">Coiled coil</keyword>
<protein>
    <submittedName>
        <fullName evidence="2">Uncharacterized protein</fullName>
    </submittedName>
</protein>
<dbReference type="Proteomes" id="UP000663832">
    <property type="component" value="Unassembled WGS sequence"/>
</dbReference>
<gene>
    <name evidence="2" type="ORF">BJG266_LOCUS38593</name>
    <name evidence="3" type="ORF">QVE165_LOCUS55470</name>
</gene>
<proteinExistence type="predicted"/>
<sequence>MDPPINQQQFLQKDWYAHIKWLRAEVQEWEVRVAQLLAEANELIARANALKAPLEALEDAAEALAEAWADEPEADPVAWIGG</sequence>
<evidence type="ECO:0000256" key="1">
    <source>
        <dbReference type="SAM" id="Coils"/>
    </source>
</evidence>
<dbReference type="Proteomes" id="UP000663877">
    <property type="component" value="Unassembled WGS sequence"/>
</dbReference>
<name>A0A815MCV1_9BILA</name>
<dbReference type="EMBL" id="CAJNOI010001491">
    <property type="protein sequence ID" value="CAF1417696.1"/>
    <property type="molecule type" value="Genomic_DNA"/>
</dbReference>
<comment type="caution">
    <text evidence="2">The sequence shown here is derived from an EMBL/GenBank/DDBJ whole genome shotgun (WGS) entry which is preliminary data.</text>
</comment>
<organism evidence="2 5">
    <name type="scientific">Adineta steineri</name>
    <dbReference type="NCBI Taxonomy" id="433720"/>
    <lineage>
        <taxon>Eukaryota</taxon>
        <taxon>Metazoa</taxon>
        <taxon>Spiralia</taxon>
        <taxon>Gnathifera</taxon>
        <taxon>Rotifera</taxon>
        <taxon>Eurotatoria</taxon>
        <taxon>Bdelloidea</taxon>
        <taxon>Adinetida</taxon>
        <taxon>Adinetidae</taxon>
        <taxon>Adineta</taxon>
    </lineage>
</organism>
<evidence type="ECO:0000313" key="5">
    <source>
        <dbReference type="Proteomes" id="UP000663877"/>
    </source>
</evidence>
<reference evidence="2" key="1">
    <citation type="submission" date="2021-02" db="EMBL/GenBank/DDBJ databases">
        <authorList>
            <person name="Nowell W R."/>
        </authorList>
    </citation>
    <scope>NUCLEOTIDE SEQUENCE</scope>
</reference>
<dbReference type="EMBL" id="CAJNOM010001815">
    <property type="protein sequence ID" value="CAF1619779.1"/>
    <property type="molecule type" value="Genomic_DNA"/>
</dbReference>
<keyword evidence="4" id="KW-1185">Reference proteome</keyword>